<dbReference type="GO" id="GO:0004605">
    <property type="term" value="F:phosphatidate cytidylyltransferase activity"/>
    <property type="evidence" value="ECO:0007669"/>
    <property type="project" value="UniProtKB-EC"/>
</dbReference>
<evidence type="ECO:0000256" key="8">
    <source>
        <dbReference type="ARBA" id="ARBA00022475"/>
    </source>
</evidence>
<keyword evidence="9" id="KW-0444">Lipid biosynthesis</keyword>
<evidence type="ECO:0000256" key="4">
    <source>
        <dbReference type="ARBA" id="ARBA00005189"/>
    </source>
</evidence>
<proteinExistence type="inferred from homology"/>
<dbReference type="PANTHER" id="PTHR46382">
    <property type="entry name" value="PHOSPHATIDATE CYTIDYLYLTRANSFERASE"/>
    <property type="match status" value="1"/>
</dbReference>
<evidence type="ECO:0000256" key="9">
    <source>
        <dbReference type="ARBA" id="ARBA00022516"/>
    </source>
</evidence>
<evidence type="ECO:0000256" key="17">
    <source>
        <dbReference type="ARBA" id="ARBA00023264"/>
    </source>
</evidence>
<feature type="transmembrane region" description="Helical" evidence="19">
    <location>
        <begin position="203"/>
        <end position="222"/>
    </location>
</feature>
<keyword evidence="16" id="KW-0594">Phospholipid biosynthesis</keyword>
<comment type="subcellular location">
    <subcellularLocation>
        <location evidence="2">Cell membrane</location>
        <topology evidence="2">Multi-pass membrane protein</topology>
    </subcellularLocation>
</comment>
<evidence type="ECO:0000256" key="11">
    <source>
        <dbReference type="ARBA" id="ARBA00022692"/>
    </source>
</evidence>
<feature type="transmembrane region" description="Helical" evidence="19">
    <location>
        <begin position="53"/>
        <end position="71"/>
    </location>
</feature>
<dbReference type="AlphaFoldDB" id="A0A1I3T3Q1"/>
<evidence type="ECO:0000256" key="5">
    <source>
        <dbReference type="ARBA" id="ARBA00010185"/>
    </source>
</evidence>
<evidence type="ECO:0000256" key="13">
    <source>
        <dbReference type="ARBA" id="ARBA00022989"/>
    </source>
</evidence>
<organism evidence="20 21">
    <name type="scientific">Parapedobacter indicus</name>
    <dbReference type="NCBI Taxonomy" id="1477437"/>
    <lineage>
        <taxon>Bacteria</taxon>
        <taxon>Pseudomonadati</taxon>
        <taxon>Bacteroidota</taxon>
        <taxon>Sphingobacteriia</taxon>
        <taxon>Sphingobacteriales</taxon>
        <taxon>Sphingobacteriaceae</taxon>
        <taxon>Parapedobacter</taxon>
    </lineage>
</organism>
<evidence type="ECO:0000256" key="7">
    <source>
        <dbReference type="ARBA" id="ARBA00019373"/>
    </source>
</evidence>
<dbReference type="PROSITE" id="PS01315">
    <property type="entry name" value="CDS"/>
    <property type="match status" value="1"/>
</dbReference>
<sequence length="273" mass="29832">MRTRAITALFFVIIVLASIVLNAYLFAGFFMVLSACCLYEFYRIIGDAHGKPASWLGIGLGGLLFGLYAGYRLGDLSPNFLLAIVPLAAVVFIAPLYQKDSDKPFAGIAYTYLGVVYVVLPFLSFFALGFLEGIYDYRLPLGFMLILWGNDTGAYLVGKFFGRRRLFERISPKKTWEGLAGGILLALVVSLILAHYFTALGVWKWIGVALLVSIFGTFGDLVESMLKRSQQVKDSGAVLPGHGGLLDRFDGLLLAAPAVLALLKIWLSLQNPG</sequence>
<feature type="transmembrane region" description="Helical" evidence="19">
    <location>
        <begin position="137"/>
        <end position="157"/>
    </location>
</feature>
<dbReference type="GO" id="GO:0016024">
    <property type="term" value="P:CDP-diacylglycerol biosynthetic process"/>
    <property type="evidence" value="ECO:0007669"/>
    <property type="project" value="UniProtKB-UniPathway"/>
</dbReference>
<keyword evidence="14" id="KW-0443">Lipid metabolism</keyword>
<evidence type="ECO:0000313" key="20">
    <source>
        <dbReference type="EMBL" id="SFJ65674.1"/>
    </source>
</evidence>
<gene>
    <name evidence="20" type="ORF">SAMN05444682_11222</name>
</gene>
<evidence type="ECO:0000313" key="21">
    <source>
        <dbReference type="Proteomes" id="UP000198670"/>
    </source>
</evidence>
<dbReference type="STRING" id="1477437.SAMN05444682_11222"/>
<evidence type="ECO:0000256" key="18">
    <source>
        <dbReference type="RuleBase" id="RU003938"/>
    </source>
</evidence>
<evidence type="ECO:0000256" key="15">
    <source>
        <dbReference type="ARBA" id="ARBA00023136"/>
    </source>
</evidence>
<protein>
    <recommendedName>
        <fullName evidence="7 18">Phosphatidate cytidylyltransferase</fullName>
        <ecNumber evidence="6 18">2.7.7.41</ecNumber>
    </recommendedName>
</protein>
<dbReference type="EC" id="2.7.7.41" evidence="6 18"/>
<dbReference type="GO" id="GO:0005886">
    <property type="term" value="C:plasma membrane"/>
    <property type="evidence" value="ECO:0007669"/>
    <property type="project" value="UniProtKB-SubCell"/>
</dbReference>
<evidence type="ECO:0000256" key="14">
    <source>
        <dbReference type="ARBA" id="ARBA00023098"/>
    </source>
</evidence>
<feature type="transmembrane region" description="Helical" evidence="19">
    <location>
        <begin position="178"/>
        <end position="197"/>
    </location>
</feature>
<feature type="transmembrane region" description="Helical" evidence="19">
    <location>
        <begin position="109"/>
        <end position="131"/>
    </location>
</feature>
<evidence type="ECO:0000256" key="16">
    <source>
        <dbReference type="ARBA" id="ARBA00023209"/>
    </source>
</evidence>
<evidence type="ECO:0000256" key="2">
    <source>
        <dbReference type="ARBA" id="ARBA00004651"/>
    </source>
</evidence>
<comment type="catalytic activity">
    <reaction evidence="1 18">
        <text>a 1,2-diacyl-sn-glycero-3-phosphate + CTP + H(+) = a CDP-1,2-diacyl-sn-glycerol + diphosphate</text>
        <dbReference type="Rhea" id="RHEA:16229"/>
        <dbReference type="ChEBI" id="CHEBI:15378"/>
        <dbReference type="ChEBI" id="CHEBI:33019"/>
        <dbReference type="ChEBI" id="CHEBI:37563"/>
        <dbReference type="ChEBI" id="CHEBI:58332"/>
        <dbReference type="ChEBI" id="CHEBI:58608"/>
        <dbReference type="EC" id="2.7.7.41"/>
    </reaction>
</comment>
<keyword evidence="21" id="KW-1185">Reference proteome</keyword>
<dbReference type="Pfam" id="PF01148">
    <property type="entry name" value="CTP_transf_1"/>
    <property type="match status" value="1"/>
</dbReference>
<dbReference type="Proteomes" id="UP000198670">
    <property type="component" value="Unassembled WGS sequence"/>
</dbReference>
<evidence type="ECO:0000256" key="3">
    <source>
        <dbReference type="ARBA" id="ARBA00005119"/>
    </source>
</evidence>
<evidence type="ECO:0000256" key="1">
    <source>
        <dbReference type="ARBA" id="ARBA00001698"/>
    </source>
</evidence>
<keyword evidence="17" id="KW-1208">Phospholipid metabolism</keyword>
<dbReference type="OrthoDB" id="9799199at2"/>
<keyword evidence="8" id="KW-1003">Cell membrane</keyword>
<name>A0A1I3T3Q1_9SPHI</name>
<evidence type="ECO:0000256" key="19">
    <source>
        <dbReference type="SAM" id="Phobius"/>
    </source>
</evidence>
<keyword evidence="12 18" id="KW-0548">Nucleotidyltransferase</keyword>
<keyword evidence="13 19" id="KW-1133">Transmembrane helix</keyword>
<evidence type="ECO:0000256" key="10">
    <source>
        <dbReference type="ARBA" id="ARBA00022679"/>
    </source>
</evidence>
<comment type="similarity">
    <text evidence="5 18">Belongs to the CDS family.</text>
</comment>
<dbReference type="EMBL" id="FOQO01000012">
    <property type="protein sequence ID" value="SFJ65674.1"/>
    <property type="molecule type" value="Genomic_DNA"/>
</dbReference>
<keyword evidence="10 18" id="KW-0808">Transferase</keyword>
<evidence type="ECO:0000256" key="6">
    <source>
        <dbReference type="ARBA" id="ARBA00012487"/>
    </source>
</evidence>
<dbReference type="UniPathway" id="UPA00557">
    <property type="reaction ID" value="UER00614"/>
</dbReference>
<dbReference type="PANTHER" id="PTHR46382:SF1">
    <property type="entry name" value="PHOSPHATIDATE CYTIDYLYLTRANSFERASE"/>
    <property type="match status" value="1"/>
</dbReference>
<dbReference type="InterPro" id="IPR000374">
    <property type="entry name" value="PC_trans"/>
</dbReference>
<accession>A0A1I3T3Q1</accession>
<feature type="transmembrane region" description="Helical" evidence="19">
    <location>
        <begin position="77"/>
        <end position="97"/>
    </location>
</feature>
<dbReference type="RefSeq" id="WP_090630935.1">
    <property type="nucleotide sequence ID" value="NZ_FOQO01000012.1"/>
</dbReference>
<comment type="pathway">
    <text evidence="3 18">Phospholipid metabolism; CDP-diacylglycerol biosynthesis; CDP-diacylglycerol from sn-glycerol 3-phosphate: step 3/3.</text>
</comment>
<keyword evidence="15 19" id="KW-0472">Membrane</keyword>
<reference evidence="20 21" key="1">
    <citation type="submission" date="2016-10" db="EMBL/GenBank/DDBJ databases">
        <authorList>
            <person name="de Groot N.N."/>
        </authorList>
    </citation>
    <scope>NUCLEOTIDE SEQUENCE [LARGE SCALE GENOMIC DNA]</scope>
    <source>
        <strain evidence="20 21">RK1</strain>
    </source>
</reference>
<keyword evidence="11 18" id="KW-0812">Transmembrane</keyword>
<feature type="transmembrane region" description="Helical" evidence="19">
    <location>
        <begin position="6"/>
        <end position="33"/>
    </location>
</feature>
<evidence type="ECO:0000256" key="12">
    <source>
        <dbReference type="ARBA" id="ARBA00022695"/>
    </source>
</evidence>
<comment type="pathway">
    <text evidence="4">Lipid metabolism.</text>
</comment>